<dbReference type="EMBL" id="MT144629">
    <property type="protein sequence ID" value="QJH95806.1"/>
    <property type="molecule type" value="Genomic_DNA"/>
</dbReference>
<reference evidence="1" key="1">
    <citation type="submission" date="2020-03" db="EMBL/GenBank/DDBJ databases">
        <title>The deep terrestrial virosphere.</title>
        <authorList>
            <person name="Holmfeldt K."/>
            <person name="Nilsson E."/>
            <person name="Simone D."/>
            <person name="Lopez-Fernandez M."/>
            <person name="Wu X."/>
            <person name="de Brujin I."/>
            <person name="Lundin D."/>
            <person name="Andersson A."/>
            <person name="Bertilsson S."/>
            <person name="Dopson M."/>
        </authorList>
    </citation>
    <scope>NUCLEOTIDE SEQUENCE</scope>
    <source>
        <strain evidence="1">TM448A00980</strain>
        <strain evidence="2">TM448B00537</strain>
    </source>
</reference>
<gene>
    <name evidence="1" type="ORF">TM448A00980_0005</name>
    <name evidence="2" type="ORF">TM448B00537_0026</name>
</gene>
<dbReference type="AlphaFoldDB" id="A0A6H1ZM06"/>
<protein>
    <submittedName>
        <fullName evidence="1">Uncharacterized protein</fullName>
    </submittedName>
</protein>
<organism evidence="1">
    <name type="scientific">viral metagenome</name>
    <dbReference type="NCBI Taxonomy" id="1070528"/>
    <lineage>
        <taxon>unclassified sequences</taxon>
        <taxon>metagenomes</taxon>
        <taxon>organismal metagenomes</taxon>
    </lineage>
</organism>
<evidence type="ECO:0000313" key="2">
    <source>
        <dbReference type="EMBL" id="QJH95806.1"/>
    </source>
</evidence>
<accession>A0A6H1ZM06</accession>
<proteinExistence type="predicted"/>
<evidence type="ECO:0000313" key="1">
    <source>
        <dbReference type="EMBL" id="QJA48512.1"/>
    </source>
</evidence>
<sequence>MAQSAYEQSQKISPEALSTQEDIDKLLEQAGKIDQSRRLGLQATSEQPIAMEFITGQQRAIENRALNEIYGVAARTEPLERKLGRLQTARTSSLEASKFALDRADKAVALERSTAETARTEAESARRFGVTTGLTTSQQAQQKLEADRKFAEDKRQFGLEYANKQRKVVIKEKEPTTRGADVISPYQVERGRRNLQSVDELLPRVSKKTVGIGSYANLIRGTDAYNFKSDLDMLKSNIAFGELTAMREASKTGGALGQISDRENQLLAAALGSIDPGQSPEQFTKNLNKIKDSINRWYQAVGTSTSSTGGSTFVGSSGTTYKLPY</sequence>
<dbReference type="EMBL" id="MT144088">
    <property type="protein sequence ID" value="QJA48512.1"/>
    <property type="molecule type" value="Genomic_DNA"/>
</dbReference>
<name>A0A6H1ZM06_9ZZZZ</name>